<dbReference type="RefSeq" id="WP_103080462.1">
    <property type="nucleotide sequence ID" value="NZ_CP021850.1"/>
</dbReference>
<sequence>MYKVRRADVNDAKALGEIHASSWKIAYKGIVPDSILDNISAYKRQKYFEKALSEGWEEDFLIFADDKAVGLMCIGRCRDEDKDDTYGEIWGLYLLPEYWNKGIGSYFINWGLNELKNRGYKKVTLWVLEENLNARKFYEKMGFKHDGTVKELTLGKKLTEFRYLIELCNRN</sequence>
<gene>
    <name evidence="4" type="ORF">CDQ84_04130</name>
</gene>
<dbReference type="CDD" id="cd04301">
    <property type="entry name" value="NAT_SF"/>
    <property type="match status" value="1"/>
</dbReference>
<dbReference type="Pfam" id="PF00583">
    <property type="entry name" value="Acetyltransf_1"/>
    <property type="match status" value="1"/>
</dbReference>
<feature type="domain" description="N-acetyltransferase" evidence="3">
    <location>
        <begin position="2"/>
        <end position="168"/>
    </location>
</feature>
<dbReference type="PANTHER" id="PTHR43420">
    <property type="entry name" value="ACETYLTRANSFERASE"/>
    <property type="match status" value="1"/>
</dbReference>
<dbReference type="InterPro" id="IPR050680">
    <property type="entry name" value="YpeA/RimI_acetyltransf"/>
</dbReference>
<dbReference type="OrthoDB" id="5292888at2"/>
<evidence type="ECO:0000256" key="2">
    <source>
        <dbReference type="ARBA" id="ARBA00023315"/>
    </source>
</evidence>
<dbReference type="SUPFAM" id="SSF55729">
    <property type="entry name" value="Acyl-CoA N-acyltransferases (Nat)"/>
    <property type="match status" value="1"/>
</dbReference>
<evidence type="ECO:0000313" key="5">
    <source>
        <dbReference type="Proteomes" id="UP000236151"/>
    </source>
</evidence>
<dbReference type="InterPro" id="IPR016181">
    <property type="entry name" value="Acyl_CoA_acyltransferase"/>
</dbReference>
<proteinExistence type="predicted"/>
<dbReference type="PROSITE" id="PS51186">
    <property type="entry name" value="GNAT"/>
    <property type="match status" value="1"/>
</dbReference>
<dbReference type="Proteomes" id="UP000236151">
    <property type="component" value="Unassembled WGS sequence"/>
</dbReference>
<dbReference type="AlphaFoldDB" id="A0A2K2FJH4"/>
<protein>
    <submittedName>
        <fullName evidence="4">GNAT family N-acetyltransferase</fullName>
    </submittedName>
</protein>
<keyword evidence="2" id="KW-0012">Acyltransferase</keyword>
<evidence type="ECO:0000256" key="1">
    <source>
        <dbReference type="ARBA" id="ARBA00022679"/>
    </source>
</evidence>
<accession>A0A2K2FJH4</accession>
<keyword evidence="5" id="KW-1185">Reference proteome</keyword>
<dbReference type="GO" id="GO:0016747">
    <property type="term" value="F:acyltransferase activity, transferring groups other than amino-acyl groups"/>
    <property type="evidence" value="ECO:0007669"/>
    <property type="project" value="InterPro"/>
</dbReference>
<reference evidence="4 5" key="1">
    <citation type="submission" date="2017-06" db="EMBL/GenBank/DDBJ databases">
        <title>Investigating the central metabolism of Clostridium thermosuccinogenes.</title>
        <authorList>
            <person name="Koendjbiharie J.G."/>
            <person name="van Kranenburg R."/>
        </authorList>
    </citation>
    <scope>NUCLEOTIDE SEQUENCE [LARGE SCALE GENOMIC DNA]</scope>
    <source>
        <strain evidence="4 5">DSM 5806</strain>
    </source>
</reference>
<evidence type="ECO:0000313" key="4">
    <source>
        <dbReference type="EMBL" id="PNU00847.1"/>
    </source>
</evidence>
<organism evidence="4 5">
    <name type="scientific">Clostridium thermosuccinogenes</name>
    <dbReference type="NCBI Taxonomy" id="84032"/>
    <lineage>
        <taxon>Bacteria</taxon>
        <taxon>Bacillati</taxon>
        <taxon>Bacillota</taxon>
        <taxon>Clostridia</taxon>
        <taxon>Eubacteriales</taxon>
        <taxon>Clostridiaceae</taxon>
        <taxon>Clostridium</taxon>
    </lineage>
</organism>
<dbReference type="InterPro" id="IPR000182">
    <property type="entry name" value="GNAT_dom"/>
</dbReference>
<dbReference type="KEGG" id="cthd:CDO33_19175"/>
<dbReference type="EMBL" id="NIOJ01000006">
    <property type="protein sequence ID" value="PNU00847.1"/>
    <property type="molecule type" value="Genomic_DNA"/>
</dbReference>
<keyword evidence="1 4" id="KW-0808">Transferase</keyword>
<comment type="caution">
    <text evidence="4">The sequence shown here is derived from an EMBL/GenBank/DDBJ whole genome shotgun (WGS) entry which is preliminary data.</text>
</comment>
<dbReference type="PANTHER" id="PTHR43420:SF44">
    <property type="entry name" value="ACETYLTRANSFERASE YPEA"/>
    <property type="match status" value="1"/>
</dbReference>
<evidence type="ECO:0000259" key="3">
    <source>
        <dbReference type="PROSITE" id="PS51186"/>
    </source>
</evidence>
<dbReference type="Gene3D" id="3.40.630.30">
    <property type="match status" value="1"/>
</dbReference>
<name>A0A2K2FJH4_9CLOT</name>